<feature type="compositionally biased region" description="Pro residues" evidence="1">
    <location>
        <begin position="1"/>
        <end position="14"/>
    </location>
</feature>
<dbReference type="Proteomes" id="UP001187343">
    <property type="component" value="Unassembled WGS sequence"/>
</dbReference>
<protein>
    <submittedName>
        <fullName evidence="2">Uncharacterized protein</fullName>
    </submittedName>
</protein>
<evidence type="ECO:0000313" key="3">
    <source>
        <dbReference type="Proteomes" id="UP001187343"/>
    </source>
</evidence>
<dbReference type="AlphaFoldDB" id="A0AA88P374"/>
<dbReference type="EMBL" id="JAUYZG010000024">
    <property type="protein sequence ID" value="KAK2869893.1"/>
    <property type="molecule type" value="Genomic_DNA"/>
</dbReference>
<reference evidence="2" key="1">
    <citation type="submission" date="2023-08" db="EMBL/GenBank/DDBJ databases">
        <title>Chromosome-level Genome Assembly of mud carp (Cirrhinus molitorella).</title>
        <authorList>
            <person name="Liu H."/>
        </authorList>
    </citation>
    <scope>NUCLEOTIDE SEQUENCE</scope>
    <source>
        <strain evidence="2">Prfri</strain>
        <tissue evidence="2">Muscle</tissue>
    </source>
</reference>
<accession>A0AA88P374</accession>
<organism evidence="2 3">
    <name type="scientific">Cirrhinus molitorella</name>
    <name type="common">mud carp</name>
    <dbReference type="NCBI Taxonomy" id="172907"/>
    <lineage>
        <taxon>Eukaryota</taxon>
        <taxon>Metazoa</taxon>
        <taxon>Chordata</taxon>
        <taxon>Craniata</taxon>
        <taxon>Vertebrata</taxon>
        <taxon>Euteleostomi</taxon>
        <taxon>Actinopterygii</taxon>
        <taxon>Neopterygii</taxon>
        <taxon>Teleostei</taxon>
        <taxon>Ostariophysi</taxon>
        <taxon>Cypriniformes</taxon>
        <taxon>Cyprinidae</taxon>
        <taxon>Labeoninae</taxon>
        <taxon>Labeonini</taxon>
        <taxon>Cirrhinus</taxon>
    </lineage>
</organism>
<evidence type="ECO:0000256" key="1">
    <source>
        <dbReference type="SAM" id="MobiDB-lite"/>
    </source>
</evidence>
<gene>
    <name evidence="2" type="ORF">Q8A67_024285</name>
</gene>
<proteinExistence type="predicted"/>
<feature type="region of interest" description="Disordered" evidence="1">
    <location>
        <begin position="1"/>
        <end position="76"/>
    </location>
</feature>
<evidence type="ECO:0000313" key="2">
    <source>
        <dbReference type="EMBL" id="KAK2869893.1"/>
    </source>
</evidence>
<comment type="caution">
    <text evidence="2">The sequence shown here is derived from an EMBL/GenBank/DDBJ whole genome shotgun (WGS) entry which is preliminary data.</text>
</comment>
<sequence length="76" mass="8099">MIHIVPPPVAPPGPALASDPDPTQQRKPRLPPPENYSAQSTKDLSIGRHCLKHTAPRRCSPAAKDPCGDPSAQSML</sequence>
<keyword evidence="3" id="KW-1185">Reference proteome</keyword>
<name>A0AA88P374_9TELE</name>